<sequence>MYSSDLVTVINTGERYVRSASIMVQAPATAIFELLAQPNRHRDFDGSGSVKDAVPAKESLGSRLALHDHFTMNMKFGVPYRMQNQVVEFEEGRLIAWRHMGKHRWRYELKPLDAETTLVTETFDARTAVFPAALTLMNAYNNNLRSIIATLPRLKMLAESTDA</sequence>
<dbReference type="SUPFAM" id="SSF55961">
    <property type="entry name" value="Bet v1-like"/>
    <property type="match status" value="1"/>
</dbReference>
<gene>
    <name evidence="1" type="ORF">UFOPK3495_01254</name>
</gene>
<dbReference type="Gene3D" id="3.30.530.20">
    <property type="match status" value="1"/>
</dbReference>
<accession>A0A6J7GR95</accession>
<dbReference type="AlphaFoldDB" id="A0A6J7GR95"/>
<proteinExistence type="predicted"/>
<reference evidence="1" key="1">
    <citation type="submission" date="2020-05" db="EMBL/GenBank/DDBJ databases">
        <authorList>
            <person name="Chiriac C."/>
            <person name="Salcher M."/>
            <person name="Ghai R."/>
            <person name="Kavagutti S V."/>
        </authorList>
    </citation>
    <scope>NUCLEOTIDE SEQUENCE</scope>
</reference>
<protein>
    <submittedName>
        <fullName evidence="1">Unannotated protein</fullName>
    </submittedName>
</protein>
<dbReference type="EMBL" id="CAFBMC010000076">
    <property type="protein sequence ID" value="CAB4905909.1"/>
    <property type="molecule type" value="Genomic_DNA"/>
</dbReference>
<organism evidence="1">
    <name type="scientific">freshwater metagenome</name>
    <dbReference type="NCBI Taxonomy" id="449393"/>
    <lineage>
        <taxon>unclassified sequences</taxon>
        <taxon>metagenomes</taxon>
        <taxon>ecological metagenomes</taxon>
    </lineage>
</organism>
<evidence type="ECO:0000313" key="1">
    <source>
        <dbReference type="EMBL" id="CAB4905909.1"/>
    </source>
</evidence>
<name>A0A6J7GR95_9ZZZZ</name>
<dbReference type="InterPro" id="IPR023393">
    <property type="entry name" value="START-like_dom_sf"/>
</dbReference>